<dbReference type="PROSITE" id="PS51732">
    <property type="entry name" value="ASN_GLN_ASE_3"/>
    <property type="match status" value="1"/>
</dbReference>
<dbReference type="InterPro" id="IPR027475">
    <property type="entry name" value="Asparaginase/glutaminase_AS2"/>
</dbReference>
<dbReference type="InterPro" id="IPR036152">
    <property type="entry name" value="Asp/glu_Ase-like_sf"/>
</dbReference>
<reference evidence="8 9" key="1">
    <citation type="submission" date="2017-01" db="EMBL/GenBank/DDBJ databases">
        <title>Genome Sequencing of a Marine Spirillum, Oceanospirillum multiglobuliferum ATCC 33336, from Japan.</title>
        <authorList>
            <person name="Carney J.G."/>
            <person name="Trachtenberg A.M."/>
            <person name="Rheaume B.A."/>
            <person name="Linnane J.D."/>
            <person name="Pitts N.L."/>
            <person name="Mykles D.L."/>
            <person name="Maclea K.S."/>
        </authorList>
    </citation>
    <scope>NUCLEOTIDE SEQUENCE [LARGE SCALE GENOMIC DNA]</scope>
    <source>
        <strain evidence="8 9">ATCC 33336</strain>
    </source>
</reference>
<dbReference type="AlphaFoldDB" id="A0A1T4SHH1"/>
<dbReference type="Pfam" id="PF00710">
    <property type="entry name" value="Asparaginase"/>
    <property type="match status" value="1"/>
</dbReference>
<evidence type="ECO:0000256" key="5">
    <source>
        <dbReference type="PROSITE-ProRule" id="PRU10100"/>
    </source>
</evidence>
<feature type="domain" description="Asparaginase/glutaminase C-terminal" evidence="7">
    <location>
        <begin position="230"/>
        <end position="345"/>
    </location>
</feature>
<dbReference type="PANTHER" id="PTHR11707:SF28">
    <property type="entry name" value="60 KDA LYSOPHOSPHOLIPASE"/>
    <property type="match status" value="1"/>
</dbReference>
<dbReference type="SMART" id="SM00870">
    <property type="entry name" value="Asparaginase"/>
    <property type="match status" value="1"/>
</dbReference>
<comment type="caution">
    <text evidence="8">The sequence shown here is derived from an EMBL/GenBank/DDBJ whole genome shotgun (WGS) entry which is preliminary data.</text>
</comment>
<evidence type="ECO:0000259" key="7">
    <source>
        <dbReference type="Pfam" id="PF17763"/>
    </source>
</evidence>
<feature type="active site" description="O-isoaspartyl threonine intermediate" evidence="3">
    <location>
        <position position="21"/>
    </location>
</feature>
<protein>
    <recommendedName>
        <fullName evidence="1">asparaginase</fullName>
        <ecNumber evidence="1">3.5.1.1</ecNumber>
    </recommendedName>
</protein>
<dbReference type="OrthoDB" id="9788068at2"/>
<evidence type="ECO:0000256" key="2">
    <source>
        <dbReference type="ARBA" id="ARBA00022801"/>
    </source>
</evidence>
<dbReference type="InterPro" id="IPR040919">
    <property type="entry name" value="Asparaginase_C"/>
</dbReference>
<evidence type="ECO:0000259" key="6">
    <source>
        <dbReference type="Pfam" id="PF00710"/>
    </source>
</evidence>
<dbReference type="CDD" id="cd08963">
    <property type="entry name" value="L-asparaginase_I"/>
    <property type="match status" value="1"/>
</dbReference>
<feature type="active site" evidence="5">
    <location>
        <position position="101"/>
    </location>
</feature>
<proteinExistence type="predicted"/>
<feature type="domain" description="L-asparaginase N-terminal" evidence="6">
    <location>
        <begin position="13"/>
        <end position="203"/>
    </location>
</feature>
<dbReference type="InterPro" id="IPR027474">
    <property type="entry name" value="L-asparaginase_N"/>
</dbReference>
<dbReference type="Proteomes" id="UP000191418">
    <property type="component" value="Unassembled WGS sequence"/>
</dbReference>
<organism evidence="8 9">
    <name type="scientific">Oceanospirillum multiglobuliferum</name>
    <dbReference type="NCBI Taxonomy" id="64969"/>
    <lineage>
        <taxon>Bacteria</taxon>
        <taxon>Pseudomonadati</taxon>
        <taxon>Pseudomonadota</taxon>
        <taxon>Gammaproteobacteria</taxon>
        <taxon>Oceanospirillales</taxon>
        <taxon>Oceanospirillaceae</taxon>
        <taxon>Oceanospirillum</taxon>
    </lineage>
</organism>
<dbReference type="InterPro" id="IPR037152">
    <property type="entry name" value="L-asparaginase_N_sf"/>
</dbReference>
<evidence type="ECO:0000313" key="9">
    <source>
        <dbReference type="Proteomes" id="UP000191418"/>
    </source>
</evidence>
<sequence length="356" mass="38252">MPESIKPSNLATVAIIYAGGTIGMMPTDKGLAPAGNMAERLEVALAALPDERQSVLPQYNLITLTPLIDSSNAQPENWYQLAQLLWQLHDQYQGFVLLHGTDTLAYTASALSFLTQGFLKPIVVTGSQYPLEADGSDALNNVEGALLSAQQQVLQEVVVAFGGKLLRGNRCTKVSTYSHQAFSSPNAEALGYWQEGGLVVNKSQLLNTDQKGTGYLTTLRLNHLAYKECQIAVVKLHPGLPIMQLSALFSAPIQAVVLETFGSGNAPDQNKQLMQYLSDANQAGLVIVNLSQCAEGSVSMSYATGSALADCGIISAYDMTCEAAITKLHWLLQVCSTSNEIKKAFADIYCGEFHVS</sequence>
<dbReference type="STRING" id="64969.SAMN02745127_03076"/>
<evidence type="ECO:0000313" key="8">
    <source>
        <dbReference type="EMBL" id="OPX54229.1"/>
    </source>
</evidence>
<dbReference type="Pfam" id="PF17763">
    <property type="entry name" value="Asparaginase_C"/>
    <property type="match status" value="1"/>
</dbReference>
<accession>A0A1T4SHH1</accession>
<keyword evidence="2" id="KW-0378">Hydrolase</keyword>
<gene>
    <name evidence="8" type="ORF">BTE48_15295</name>
</gene>
<dbReference type="InterPro" id="IPR041725">
    <property type="entry name" value="L-asparaginase_I"/>
</dbReference>
<dbReference type="SFLD" id="SFLDS00057">
    <property type="entry name" value="Glutaminase/Asparaginase"/>
    <property type="match status" value="1"/>
</dbReference>
<dbReference type="EC" id="3.5.1.1" evidence="1"/>
<evidence type="ECO:0000256" key="3">
    <source>
        <dbReference type="PIRSR" id="PIRSR001220-1"/>
    </source>
</evidence>
<dbReference type="GO" id="GO:0004067">
    <property type="term" value="F:asparaginase activity"/>
    <property type="evidence" value="ECO:0007669"/>
    <property type="project" value="UniProtKB-UniRule"/>
</dbReference>
<evidence type="ECO:0000256" key="4">
    <source>
        <dbReference type="PIRSR" id="PIRSR001220-2"/>
    </source>
</evidence>
<dbReference type="InterPro" id="IPR006034">
    <property type="entry name" value="Asparaginase/glutaminase-like"/>
</dbReference>
<feature type="binding site" evidence="4">
    <location>
        <position position="70"/>
    </location>
    <ligand>
        <name>substrate</name>
    </ligand>
</feature>
<dbReference type="PIRSF" id="PIRSF500176">
    <property type="entry name" value="L_ASNase"/>
    <property type="match status" value="1"/>
</dbReference>
<dbReference type="EMBL" id="MTSM01000032">
    <property type="protein sequence ID" value="OPX54229.1"/>
    <property type="molecule type" value="Genomic_DNA"/>
</dbReference>
<feature type="binding site" evidence="4">
    <location>
        <begin position="101"/>
        <end position="102"/>
    </location>
    <ligand>
        <name>substrate</name>
    </ligand>
</feature>
<name>A0A1T4SHH1_9GAMM</name>
<dbReference type="FunFam" id="3.40.50.40:FF:000001">
    <property type="entry name" value="L-asparaginase 1"/>
    <property type="match status" value="1"/>
</dbReference>
<dbReference type="PANTHER" id="PTHR11707">
    <property type="entry name" value="L-ASPARAGINASE"/>
    <property type="match status" value="1"/>
</dbReference>
<dbReference type="SUPFAM" id="SSF53774">
    <property type="entry name" value="Glutaminase/Asparaginase"/>
    <property type="match status" value="1"/>
</dbReference>
<dbReference type="PIRSF" id="PIRSF001220">
    <property type="entry name" value="L-ASNase_gatD"/>
    <property type="match status" value="1"/>
</dbReference>
<dbReference type="PRINTS" id="PR00139">
    <property type="entry name" value="ASNGLNASE"/>
</dbReference>
<evidence type="ECO:0000256" key="1">
    <source>
        <dbReference type="ARBA" id="ARBA00012920"/>
    </source>
</evidence>
<dbReference type="InterPro" id="IPR027473">
    <property type="entry name" value="L-asparaginase_C"/>
</dbReference>
<dbReference type="Gene3D" id="3.40.50.40">
    <property type="match status" value="1"/>
</dbReference>
<dbReference type="Gene3D" id="3.40.50.1170">
    <property type="entry name" value="L-asparaginase, N-terminal domain"/>
    <property type="match status" value="1"/>
</dbReference>
<dbReference type="PROSITE" id="PS00917">
    <property type="entry name" value="ASN_GLN_ASE_2"/>
    <property type="match status" value="1"/>
</dbReference>
<dbReference type="RefSeq" id="WP_078746582.1">
    <property type="nucleotide sequence ID" value="NZ_FUXG01000033.1"/>
</dbReference>
<dbReference type="GO" id="GO:0009066">
    <property type="term" value="P:aspartate family amino acid metabolic process"/>
    <property type="evidence" value="ECO:0007669"/>
    <property type="project" value="UniProtKB-ARBA"/>
</dbReference>
<keyword evidence="9" id="KW-1185">Reference proteome</keyword>